<dbReference type="KEGG" id="sphl:LPB140_03250"/>
<keyword evidence="1" id="KW-1133">Transmembrane helix</keyword>
<feature type="transmembrane region" description="Helical" evidence="1">
    <location>
        <begin position="12"/>
        <end position="30"/>
    </location>
</feature>
<accession>A0A1L3JA53</accession>
<dbReference type="AlphaFoldDB" id="A0A1L3JA53"/>
<feature type="transmembrane region" description="Helical" evidence="1">
    <location>
        <begin position="36"/>
        <end position="53"/>
    </location>
</feature>
<dbReference type="Proteomes" id="UP000242561">
    <property type="component" value="Chromosome"/>
</dbReference>
<evidence type="ECO:0000313" key="3">
    <source>
        <dbReference type="Proteomes" id="UP000242561"/>
    </source>
</evidence>
<evidence type="ECO:0000313" key="2">
    <source>
        <dbReference type="EMBL" id="APG61998.1"/>
    </source>
</evidence>
<dbReference type="RefSeq" id="WP_072558646.1">
    <property type="nucleotide sequence ID" value="NZ_CP018154.1"/>
</dbReference>
<proteinExistence type="predicted"/>
<organism evidence="2 3">
    <name type="scientific">Sphingorhabdus lutea</name>
    <dbReference type="NCBI Taxonomy" id="1913578"/>
    <lineage>
        <taxon>Bacteria</taxon>
        <taxon>Pseudomonadati</taxon>
        <taxon>Pseudomonadota</taxon>
        <taxon>Alphaproteobacteria</taxon>
        <taxon>Sphingomonadales</taxon>
        <taxon>Sphingomonadaceae</taxon>
        <taxon>Sphingorhabdus</taxon>
    </lineage>
</organism>
<protein>
    <submittedName>
        <fullName evidence="2">Uncharacterized protein</fullName>
    </submittedName>
</protein>
<sequence length="63" mass="6850">MDKKPEVPFQAALPAIVVTIAAVIQTVVALTTLNQTNLIIAIGCSVVSIFLWKKHFDKSKAEK</sequence>
<gene>
    <name evidence="2" type="ORF">LPB140_03250</name>
</gene>
<reference evidence="2 3" key="1">
    <citation type="submission" date="2016-11" db="EMBL/GenBank/DDBJ databases">
        <title>Sphingorhabdus sp. LPB0140, isolated from marine environment.</title>
        <authorList>
            <person name="Kim E."/>
            <person name="Yi H."/>
        </authorList>
    </citation>
    <scope>NUCLEOTIDE SEQUENCE [LARGE SCALE GENOMIC DNA]</scope>
    <source>
        <strain evidence="2 3">LPB0140</strain>
    </source>
</reference>
<dbReference type="EMBL" id="CP018154">
    <property type="protein sequence ID" value="APG61998.1"/>
    <property type="molecule type" value="Genomic_DNA"/>
</dbReference>
<name>A0A1L3JA53_9SPHN</name>
<keyword evidence="1" id="KW-0472">Membrane</keyword>
<keyword evidence="1" id="KW-0812">Transmembrane</keyword>
<keyword evidence="3" id="KW-1185">Reference proteome</keyword>
<evidence type="ECO:0000256" key="1">
    <source>
        <dbReference type="SAM" id="Phobius"/>
    </source>
</evidence>